<proteinExistence type="predicted"/>
<evidence type="ECO:0000313" key="4">
    <source>
        <dbReference type="Proteomes" id="UP001321421"/>
    </source>
</evidence>
<dbReference type="InterPro" id="IPR001466">
    <property type="entry name" value="Beta-lactam-related"/>
</dbReference>
<dbReference type="Gene3D" id="3.40.710.10">
    <property type="entry name" value="DD-peptidase/beta-lactamase superfamily"/>
    <property type="match status" value="1"/>
</dbReference>
<sequence>MRRDTVFDVASITKVFTSLTLAALVDRGDVALGEPVRAYLPGFVGKDAVTVRHLALHTSGLPWWLPLWSDWPDRAARLDAVLRCPLEAPAGARYTYSDLNLITLQLVLEAVAGDGLAELVRAHVTGPIGMSRTGFGPVEPSLCAATEDEVDAGRGVVRGEVHDENAWSLGGVSGHAGIFSTAHDLGLLGQAVLDGFGGRWARDDLSSGATGEQHSLVFELDRPAWMGGLAGPRTMGHTGFTGTSLVIDPDRQAVAVLLTNRVHPTRETPSIHPLRAAFADEVAALDNLKNDRGG</sequence>
<dbReference type="Pfam" id="PF00144">
    <property type="entry name" value="Beta-lactamase"/>
    <property type="match status" value="1"/>
</dbReference>
<dbReference type="EMBL" id="AP027735">
    <property type="protein sequence ID" value="BDZ56614.1"/>
    <property type="molecule type" value="Genomic_DNA"/>
</dbReference>
<dbReference type="InterPro" id="IPR012338">
    <property type="entry name" value="Beta-lactam/transpept-like"/>
</dbReference>
<feature type="domain" description="Beta-lactamase-related" evidence="2">
    <location>
        <begin position="1"/>
        <end position="276"/>
    </location>
</feature>
<organism evidence="3 4">
    <name type="scientific">Barrientosiimonas endolithica</name>
    <dbReference type="NCBI Taxonomy" id="1535208"/>
    <lineage>
        <taxon>Bacteria</taxon>
        <taxon>Bacillati</taxon>
        <taxon>Actinomycetota</taxon>
        <taxon>Actinomycetes</taxon>
        <taxon>Micrococcales</taxon>
        <taxon>Dermacoccaceae</taxon>
        <taxon>Barrientosiimonas</taxon>
    </lineage>
</organism>
<dbReference type="Proteomes" id="UP001321421">
    <property type="component" value="Chromosome"/>
</dbReference>
<accession>A0ABN6YGR5</accession>
<keyword evidence="4" id="KW-1185">Reference proteome</keyword>
<dbReference type="InterPro" id="IPR050789">
    <property type="entry name" value="Diverse_Enzym_Activities"/>
</dbReference>
<reference evidence="4" key="1">
    <citation type="journal article" date="2019" name="Int. J. Syst. Evol. Microbiol.">
        <title>The Global Catalogue of Microorganisms (GCM) 10K type strain sequencing project: providing services to taxonomists for standard genome sequencing and annotation.</title>
        <authorList>
            <consortium name="The Broad Institute Genomics Platform"/>
            <consortium name="The Broad Institute Genome Sequencing Center for Infectious Disease"/>
            <person name="Wu L."/>
            <person name="Ma J."/>
        </authorList>
    </citation>
    <scope>NUCLEOTIDE SEQUENCE [LARGE SCALE GENOMIC DNA]</scope>
    <source>
        <strain evidence="4">NBRC 110608</strain>
    </source>
</reference>
<dbReference type="PANTHER" id="PTHR43283">
    <property type="entry name" value="BETA-LACTAMASE-RELATED"/>
    <property type="match status" value="1"/>
</dbReference>
<gene>
    <name evidence="3" type="ORF">GCM10025872_02710</name>
</gene>
<keyword evidence="1" id="KW-0378">Hydrolase</keyword>
<protein>
    <recommendedName>
        <fullName evidence="2">Beta-lactamase-related domain-containing protein</fullName>
    </recommendedName>
</protein>
<dbReference type="SUPFAM" id="SSF56601">
    <property type="entry name" value="beta-lactamase/transpeptidase-like"/>
    <property type="match status" value="1"/>
</dbReference>
<dbReference type="PANTHER" id="PTHR43283:SF11">
    <property type="entry name" value="BETA-LACTAMASE-RELATED DOMAIN-CONTAINING PROTEIN"/>
    <property type="match status" value="1"/>
</dbReference>
<evidence type="ECO:0000313" key="3">
    <source>
        <dbReference type="EMBL" id="BDZ56614.1"/>
    </source>
</evidence>
<evidence type="ECO:0000256" key="1">
    <source>
        <dbReference type="ARBA" id="ARBA00022801"/>
    </source>
</evidence>
<evidence type="ECO:0000259" key="2">
    <source>
        <dbReference type="Pfam" id="PF00144"/>
    </source>
</evidence>
<name>A0ABN6YGR5_9MICO</name>